<dbReference type="EMBL" id="JBJQOH010000004">
    <property type="protein sequence ID" value="KAL3686708.1"/>
    <property type="molecule type" value="Genomic_DNA"/>
</dbReference>
<gene>
    <name evidence="2" type="ORF">R1sor_013017</name>
</gene>
<evidence type="ECO:0000313" key="2">
    <source>
        <dbReference type="EMBL" id="KAL3686708.1"/>
    </source>
</evidence>
<evidence type="ECO:0000256" key="1">
    <source>
        <dbReference type="SAM" id="MobiDB-lite"/>
    </source>
</evidence>
<proteinExistence type="predicted"/>
<keyword evidence="3" id="KW-1185">Reference proteome</keyword>
<organism evidence="2 3">
    <name type="scientific">Riccia sorocarpa</name>
    <dbReference type="NCBI Taxonomy" id="122646"/>
    <lineage>
        <taxon>Eukaryota</taxon>
        <taxon>Viridiplantae</taxon>
        <taxon>Streptophyta</taxon>
        <taxon>Embryophyta</taxon>
        <taxon>Marchantiophyta</taxon>
        <taxon>Marchantiopsida</taxon>
        <taxon>Marchantiidae</taxon>
        <taxon>Marchantiales</taxon>
        <taxon>Ricciaceae</taxon>
        <taxon>Riccia</taxon>
    </lineage>
</organism>
<protein>
    <submittedName>
        <fullName evidence="2">Uncharacterized protein</fullName>
    </submittedName>
</protein>
<name>A0ABD3H5W5_9MARC</name>
<comment type="caution">
    <text evidence="2">The sequence shown here is derived from an EMBL/GenBank/DDBJ whole genome shotgun (WGS) entry which is preliminary data.</text>
</comment>
<reference evidence="2 3" key="1">
    <citation type="submission" date="2024-09" db="EMBL/GenBank/DDBJ databases">
        <title>Chromosome-scale assembly of Riccia sorocarpa.</title>
        <authorList>
            <person name="Paukszto L."/>
        </authorList>
    </citation>
    <scope>NUCLEOTIDE SEQUENCE [LARGE SCALE GENOMIC DNA]</scope>
    <source>
        <strain evidence="2">LP-2024</strain>
        <tissue evidence="2">Aerial parts of the thallus</tissue>
    </source>
</reference>
<sequence length="209" mass="23452">MDSDKDMYMGRKGSMNYTRVEEQSTLDASNDDEQKKKTVDSVLISISVPPPGSGVNEFCSLSKSSSTKKALSPRVKRRNRVALATAAWAAAKRWKMTMNTYFTIILRIPLKGLRTVRDGYVRSLANIAGNLNSSTACVVMPYGAGHSPLEQTPAAWRTESERYRCQLQEQSDCLSESFRQSLREPRVSRSYRTSEDRMKVIVKIVVVAD</sequence>
<accession>A0ABD3H5W5</accession>
<dbReference type="Proteomes" id="UP001633002">
    <property type="component" value="Unassembled WGS sequence"/>
</dbReference>
<dbReference type="AlphaFoldDB" id="A0ABD3H5W5"/>
<feature type="region of interest" description="Disordered" evidence="1">
    <location>
        <begin position="1"/>
        <end position="35"/>
    </location>
</feature>
<evidence type="ECO:0000313" key="3">
    <source>
        <dbReference type="Proteomes" id="UP001633002"/>
    </source>
</evidence>